<feature type="compositionally biased region" description="Polar residues" evidence="3">
    <location>
        <begin position="14"/>
        <end position="23"/>
    </location>
</feature>
<dbReference type="OrthoDB" id="1918044at2759"/>
<feature type="compositionally biased region" description="Basic and acidic residues" evidence="3">
    <location>
        <begin position="301"/>
        <end position="313"/>
    </location>
</feature>
<dbReference type="EMBL" id="CAKOFQ010006753">
    <property type="protein sequence ID" value="CAH1968518.1"/>
    <property type="molecule type" value="Genomic_DNA"/>
</dbReference>
<dbReference type="Pfam" id="PF00130">
    <property type="entry name" value="C1_1"/>
    <property type="match status" value="1"/>
</dbReference>
<dbReference type="PANTHER" id="PTHR12326:SF3">
    <property type="entry name" value="DIFFERENTIALLY EXPRESSED IN FDCP 8 HOMOLOG"/>
    <property type="match status" value="1"/>
</dbReference>
<evidence type="ECO:0000313" key="5">
    <source>
        <dbReference type="EMBL" id="CAH1968518.1"/>
    </source>
</evidence>
<dbReference type="CDD" id="cd20819">
    <property type="entry name" value="C1_DEF8"/>
    <property type="match status" value="1"/>
</dbReference>
<dbReference type="PROSITE" id="PS50081">
    <property type="entry name" value="ZF_DAG_PE_2"/>
    <property type="match status" value="1"/>
</dbReference>
<gene>
    <name evidence="5" type="ORF">ACAOBT_LOCUS7907</name>
</gene>
<dbReference type="Gene3D" id="3.30.60.20">
    <property type="match status" value="1"/>
</dbReference>
<keyword evidence="2" id="KW-0862">Zinc</keyword>
<feature type="region of interest" description="Disordered" evidence="3">
    <location>
        <begin position="278"/>
        <end position="330"/>
    </location>
</feature>
<keyword evidence="6" id="KW-1185">Reference proteome</keyword>
<comment type="caution">
    <text evidence="5">The sequence shown here is derived from an EMBL/GenBank/DDBJ whole genome shotgun (WGS) entry which is preliminary data.</text>
</comment>
<sequence>MTDLGDLIEDKHSGTSNLSSNDGSDVCPPSLLAKQLELALNKEATEEELIEAINYCKELVLDSDQLSIERKWLVRHLIELRLQYQEYRDAMNDSEHPRNKIHSASKRSIKGHHLVLQPMLHSPISGYCDHCTGAIWSVVQTWYECQDCGYSCHYKCLSSVVRECAHVVATERGTYEFDICPEEGLSTQQYHCAECNAALPLNSTWGDEPRLCDYTGRYYCMALPLGRASRGAGTGGPELGPGTSARLPGRVATVANHSPSTDYQSGEDKSEAVQLGARVGIGEEIEDRTDRNEKVPNSLPESHRRPRPLETRGRSPPYRLPGHVQLARPS</sequence>
<dbReference type="InterPro" id="IPR047983">
    <property type="entry name" value="DEF8_C1"/>
</dbReference>
<dbReference type="InterPro" id="IPR046349">
    <property type="entry name" value="C1-like_sf"/>
</dbReference>
<evidence type="ECO:0000256" key="3">
    <source>
        <dbReference type="SAM" id="MobiDB-lite"/>
    </source>
</evidence>
<protein>
    <recommendedName>
        <fullName evidence="4">Phorbol-ester/DAG-type domain-containing protein</fullName>
    </recommendedName>
</protein>
<dbReference type="SUPFAM" id="SSF57889">
    <property type="entry name" value="Cysteine-rich domain"/>
    <property type="match status" value="1"/>
</dbReference>
<dbReference type="PANTHER" id="PTHR12326">
    <property type="entry name" value="PLECKSTRIN HOMOLOGY DOMAIN CONTAINING PROTEIN"/>
    <property type="match status" value="1"/>
</dbReference>
<keyword evidence="1" id="KW-0479">Metal-binding</keyword>
<dbReference type="InterPro" id="IPR002219">
    <property type="entry name" value="PKC_DAG/PE"/>
</dbReference>
<dbReference type="Proteomes" id="UP001152888">
    <property type="component" value="Unassembled WGS sequence"/>
</dbReference>
<name>A0A9P0K996_ACAOB</name>
<dbReference type="GO" id="GO:0046872">
    <property type="term" value="F:metal ion binding"/>
    <property type="evidence" value="ECO:0007669"/>
    <property type="project" value="UniProtKB-KW"/>
</dbReference>
<reference evidence="5" key="1">
    <citation type="submission" date="2022-03" db="EMBL/GenBank/DDBJ databases">
        <authorList>
            <person name="Sayadi A."/>
        </authorList>
    </citation>
    <scope>NUCLEOTIDE SEQUENCE</scope>
</reference>
<organism evidence="5 6">
    <name type="scientific">Acanthoscelides obtectus</name>
    <name type="common">Bean weevil</name>
    <name type="synonym">Bruchus obtectus</name>
    <dbReference type="NCBI Taxonomy" id="200917"/>
    <lineage>
        <taxon>Eukaryota</taxon>
        <taxon>Metazoa</taxon>
        <taxon>Ecdysozoa</taxon>
        <taxon>Arthropoda</taxon>
        <taxon>Hexapoda</taxon>
        <taxon>Insecta</taxon>
        <taxon>Pterygota</taxon>
        <taxon>Neoptera</taxon>
        <taxon>Endopterygota</taxon>
        <taxon>Coleoptera</taxon>
        <taxon>Polyphaga</taxon>
        <taxon>Cucujiformia</taxon>
        <taxon>Chrysomeloidea</taxon>
        <taxon>Chrysomelidae</taxon>
        <taxon>Bruchinae</taxon>
        <taxon>Bruchini</taxon>
        <taxon>Acanthoscelides</taxon>
    </lineage>
</organism>
<feature type="region of interest" description="Disordered" evidence="3">
    <location>
        <begin position="1"/>
        <end position="24"/>
    </location>
</feature>
<evidence type="ECO:0000259" key="4">
    <source>
        <dbReference type="PROSITE" id="PS50081"/>
    </source>
</evidence>
<dbReference type="SMART" id="SM00109">
    <property type="entry name" value="C1"/>
    <property type="match status" value="1"/>
</dbReference>
<dbReference type="InterPro" id="IPR051366">
    <property type="entry name" value="DEF8"/>
</dbReference>
<accession>A0A9P0K996</accession>
<evidence type="ECO:0000256" key="1">
    <source>
        <dbReference type="ARBA" id="ARBA00022723"/>
    </source>
</evidence>
<feature type="domain" description="Phorbol-ester/DAG-type" evidence="4">
    <location>
        <begin position="111"/>
        <end position="164"/>
    </location>
</feature>
<evidence type="ECO:0000256" key="2">
    <source>
        <dbReference type="ARBA" id="ARBA00022833"/>
    </source>
</evidence>
<proteinExistence type="predicted"/>
<dbReference type="AlphaFoldDB" id="A0A9P0K996"/>
<evidence type="ECO:0000313" key="6">
    <source>
        <dbReference type="Proteomes" id="UP001152888"/>
    </source>
</evidence>